<evidence type="ECO:0000313" key="3">
    <source>
        <dbReference type="Proteomes" id="UP000054485"/>
    </source>
</evidence>
<dbReference type="EMBL" id="KN835365">
    <property type="protein sequence ID" value="KIK38962.1"/>
    <property type="molecule type" value="Genomic_DNA"/>
</dbReference>
<accession>A0A0D0AX67</accession>
<reference evidence="2 3" key="1">
    <citation type="submission" date="2014-04" db="EMBL/GenBank/DDBJ databases">
        <authorList>
            <consortium name="DOE Joint Genome Institute"/>
            <person name="Kuo A."/>
            <person name="Ruytinx J."/>
            <person name="Rineau F."/>
            <person name="Colpaert J."/>
            <person name="Kohler A."/>
            <person name="Nagy L.G."/>
            <person name="Floudas D."/>
            <person name="Copeland A."/>
            <person name="Barry K.W."/>
            <person name="Cichocki N."/>
            <person name="Veneault-Fourrey C."/>
            <person name="LaButti K."/>
            <person name="Lindquist E.A."/>
            <person name="Lipzen A."/>
            <person name="Lundell T."/>
            <person name="Morin E."/>
            <person name="Murat C."/>
            <person name="Sun H."/>
            <person name="Tunlid A."/>
            <person name="Henrissat B."/>
            <person name="Grigoriev I.V."/>
            <person name="Hibbett D.S."/>
            <person name="Martin F."/>
            <person name="Nordberg H.P."/>
            <person name="Cantor M.N."/>
            <person name="Hua S.X."/>
        </authorList>
    </citation>
    <scope>NUCLEOTIDE SEQUENCE [LARGE SCALE GENOMIC DNA]</scope>
    <source>
        <strain evidence="2 3">UH-Slu-Lm8-n1</strain>
    </source>
</reference>
<evidence type="ECO:0000256" key="1">
    <source>
        <dbReference type="SAM" id="MobiDB-lite"/>
    </source>
</evidence>
<feature type="compositionally biased region" description="Basic and acidic residues" evidence="1">
    <location>
        <begin position="116"/>
        <end position="125"/>
    </location>
</feature>
<gene>
    <name evidence="2" type="ORF">CY34DRAFT_14696</name>
</gene>
<dbReference type="Proteomes" id="UP000054485">
    <property type="component" value="Unassembled WGS sequence"/>
</dbReference>
<feature type="region of interest" description="Disordered" evidence="1">
    <location>
        <begin position="90"/>
        <end position="125"/>
    </location>
</feature>
<dbReference type="AlphaFoldDB" id="A0A0D0AX67"/>
<proteinExistence type="predicted"/>
<keyword evidence="3" id="KW-1185">Reference proteome</keyword>
<sequence>MLQDATESTPTISSVPSSDVTHEFNQSSVTKCLKLVNDFKKGIIEKGDALLEIQSILQAAISESNILTQVDFKPSFTHYLQLLDHVANENEVKDGRERVNREEPPRREEQDQEGDSLAKEKDLQA</sequence>
<feature type="compositionally biased region" description="Basic and acidic residues" evidence="1">
    <location>
        <begin position="90"/>
        <end position="109"/>
    </location>
</feature>
<dbReference type="HOGENOM" id="CLU_1994107_0_0_1"/>
<protein>
    <submittedName>
        <fullName evidence="2">Uncharacterized protein</fullName>
    </submittedName>
</protein>
<feature type="region of interest" description="Disordered" evidence="1">
    <location>
        <begin position="1"/>
        <end position="26"/>
    </location>
</feature>
<dbReference type="InParanoid" id="A0A0D0AX67"/>
<evidence type="ECO:0000313" key="2">
    <source>
        <dbReference type="EMBL" id="KIK38962.1"/>
    </source>
</evidence>
<dbReference type="OrthoDB" id="2675302at2759"/>
<name>A0A0D0AX67_9AGAM</name>
<reference evidence="3" key="2">
    <citation type="submission" date="2015-01" db="EMBL/GenBank/DDBJ databases">
        <title>Evolutionary Origins and Diversification of the Mycorrhizal Mutualists.</title>
        <authorList>
            <consortium name="DOE Joint Genome Institute"/>
            <consortium name="Mycorrhizal Genomics Consortium"/>
            <person name="Kohler A."/>
            <person name="Kuo A."/>
            <person name="Nagy L.G."/>
            <person name="Floudas D."/>
            <person name="Copeland A."/>
            <person name="Barry K.W."/>
            <person name="Cichocki N."/>
            <person name="Veneault-Fourrey C."/>
            <person name="LaButti K."/>
            <person name="Lindquist E.A."/>
            <person name="Lipzen A."/>
            <person name="Lundell T."/>
            <person name="Morin E."/>
            <person name="Murat C."/>
            <person name="Riley R."/>
            <person name="Ohm R."/>
            <person name="Sun H."/>
            <person name="Tunlid A."/>
            <person name="Henrissat B."/>
            <person name="Grigoriev I.V."/>
            <person name="Hibbett D.S."/>
            <person name="Martin F."/>
        </authorList>
    </citation>
    <scope>NUCLEOTIDE SEQUENCE [LARGE SCALE GENOMIC DNA]</scope>
    <source>
        <strain evidence="3">UH-Slu-Lm8-n1</strain>
    </source>
</reference>
<organism evidence="2 3">
    <name type="scientific">Suillus luteus UH-Slu-Lm8-n1</name>
    <dbReference type="NCBI Taxonomy" id="930992"/>
    <lineage>
        <taxon>Eukaryota</taxon>
        <taxon>Fungi</taxon>
        <taxon>Dikarya</taxon>
        <taxon>Basidiomycota</taxon>
        <taxon>Agaricomycotina</taxon>
        <taxon>Agaricomycetes</taxon>
        <taxon>Agaricomycetidae</taxon>
        <taxon>Boletales</taxon>
        <taxon>Suillineae</taxon>
        <taxon>Suillaceae</taxon>
        <taxon>Suillus</taxon>
    </lineage>
</organism>